<dbReference type="EMBL" id="JANEYG010000013">
    <property type="protein sequence ID" value="KAJ8920734.1"/>
    <property type="molecule type" value="Genomic_DNA"/>
</dbReference>
<evidence type="ECO:0000259" key="19">
    <source>
        <dbReference type="PROSITE" id="PS50865"/>
    </source>
</evidence>
<dbReference type="Proteomes" id="UP001159042">
    <property type="component" value="Unassembled WGS sequence"/>
</dbReference>
<gene>
    <name evidence="20" type="ORF">NQ315_004873</name>
</gene>
<dbReference type="Gene3D" id="2.30.30.140">
    <property type="match status" value="1"/>
</dbReference>
<proteinExistence type="predicted"/>
<evidence type="ECO:0000256" key="11">
    <source>
        <dbReference type="ARBA" id="ARBA00023163"/>
    </source>
</evidence>
<reference evidence="20 21" key="1">
    <citation type="journal article" date="2023" name="Insect Mol. Biol.">
        <title>Genome sequencing provides insights into the evolution of gene families encoding plant cell wall-degrading enzymes in longhorned beetles.</title>
        <authorList>
            <person name="Shin N.R."/>
            <person name="Okamura Y."/>
            <person name="Kirsch R."/>
            <person name="Pauchet Y."/>
        </authorList>
    </citation>
    <scope>NUCLEOTIDE SEQUENCE [LARGE SCALE GENOMIC DNA]</scope>
    <source>
        <strain evidence="20">EAD_L_NR</strain>
    </source>
</reference>
<feature type="compositionally biased region" description="Basic and acidic residues" evidence="15">
    <location>
        <begin position="49"/>
        <end position="63"/>
    </location>
</feature>
<feature type="region of interest" description="Disordered" evidence="15">
    <location>
        <begin position="1139"/>
        <end position="1183"/>
    </location>
</feature>
<feature type="compositionally biased region" description="Polar residues" evidence="15">
    <location>
        <begin position="1094"/>
        <end position="1104"/>
    </location>
</feature>
<feature type="region of interest" description="Disordered" evidence="15">
    <location>
        <begin position="1344"/>
        <end position="1375"/>
    </location>
</feature>
<evidence type="ECO:0000313" key="21">
    <source>
        <dbReference type="Proteomes" id="UP001159042"/>
    </source>
</evidence>
<dbReference type="SUPFAM" id="SSF47370">
    <property type="entry name" value="Bromodomain"/>
    <property type="match status" value="1"/>
</dbReference>
<feature type="region of interest" description="Disordered" evidence="15">
    <location>
        <begin position="1024"/>
        <end position="1045"/>
    </location>
</feature>
<dbReference type="Pfam" id="PF00855">
    <property type="entry name" value="PWWP"/>
    <property type="match status" value="1"/>
</dbReference>
<dbReference type="SMART" id="SM00249">
    <property type="entry name" value="PHD"/>
    <property type="match status" value="1"/>
</dbReference>
<evidence type="ECO:0000256" key="5">
    <source>
        <dbReference type="ARBA" id="ARBA00022771"/>
    </source>
</evidence>
<dbReference type="InterPro" id="IPR001965">
    <property type="entry name" value="Znf_PHD"/>
</dbReference>
<dbReference type="PROSITE" id="PS01359">
    <property type="entry name" value="ZF_PHD_1"/>
    <property type="match status" value="1"/>
</dbReference>
<dbReference type="InterPro" id="IPR036427">
    <property type="entry name" value="Bromodomain-like_sf"/>
</dbReference>
<dbReference type="CDD" id="cd15538">
    <property type="entry name" value="PHD_PRKCBP1"/>
    <property type="match status" value="1"/>
</dbReference>
<dbReference type="PANTHER" id="PTHR46453">
    <property type="entry name" value="PROTEIN KINASE C-BINDING PROTEIN 1"/>
    <property type="match status" value="1"/>
</dbReference>
<dbReference type="InterPro" id="IPR000313">
    <property type="entry name" value="PWWP_dom"/>
</dbReference>
<evidence type="ECO:0000256" key="2">
    <source>
        <dbReference type="ARBA" id="ARBA00004286"/>
    </source>
</evidence>
<feature type="compositionally biased region" description="Basic and acidic residues" evidence="15">
    <location>
        <begin position="152"/>
        <end position="171"/>
    </location>
</feature>
<dbReference type="InterPro" id="IPR002893">
    <property type="entry name" value="Znf_MYND"/>
</dbReference>
<comment type="subcellular location">
    <subcellularLocation>
        <location evidence="2">Chromosome</location>
    </subcellularLocation>
    <subcellularLocation>
        <location evidence="1">Nucleus</location>
    </subcellularLocation>
</comment>
<keyword evidence="7" id="KW-0156">Chromatin regulator</keyword>
<evidence type="ECO:0000256" key="12">
    <source>
        <dbReference type="ARBA" id="ARBA00023242"/>
    </source>
</evidence>
<dbReference type="GO" id="GO:0008270">
    <property type="term" value="F:zinc ion binding"/>
    <property type="evidence" value="ECO:0007669"/>
    <property type="project" value="UniProtKB-KW"/>
</dbReference>
<accession>A0AAV8W2M8</accession>
<dbReference type="CDD" id="cd05508">
    <property type="entry name" value="Bromo_RACK7"/>
    <property type="match status" value="1"/>
</dbReference>
<dbReference type="Pfam" id="PF23460">
    <property type="entry name" value="ZMYND8_CC"/>
    <property type="match status" value="1"/>
</dbReference>
<evidence type="ECO:0000259" key="16">
    <source>
        <dbReference type="PROSITE" id="PS50014"/>
    </source>
</evidence>
<feature type="compositionally biased region" description="Basic residues" evidence="15">
    <location>
        <begin position="503"/>
        <end position="516"/>
    </location>
</feature>
<feature type="compositionally biased region" description="Polar residues" evidence="15">
    <location>
        <begin position="1451"/>
        <end position="1475"/>
    </location>
</feature>
<feature type="compositionally biased region" description="Polar residues" evidence="15">
    <location>
        <begin position="886"/>
        <end position="895"/>
    </location>
</feature>
<dbReference type="PROSITE" id="PS01360">
    <property type="entry name" value="ZF_MYND_1"/>
    <property type="match status" value="1"/>
</dbReference>
<dbReference type="SUPFAM" id="SSF63748">
    <property type="entry name" value="Tudor/PWWP/MBT"/>
    <property type="match status" value="1"/>
</dbReference>
<evidence type="ECO:0000256" key="3">
    <source>
        <dbReference type="ARBA" id="ARBA00022454"/>
    </source>
</evidence>
<feature type="compositionally biased region" description="Basic and acidic residues" evidence="15">
    <location>
        <begin position="637"/>
        <end position="647"/>
    </location>
</feature>
<dbReference type="PROSITE" id="PS50014">
    <property type="entry name" value="BROMODOMAIN_2"/>
    <property type="match status" value="1"/>
</dbReference>
<feature type="compositionally biased region" description="Polar residues" evidence="15">
    <location>
        <begin position="908"/>
        <end position="917"/>
    </location>
</feature>
<feature type="compositionally biased region" description="Polar residues" evidence="15">
    <location>
        <begin position="684"/>
        <end position="719"/>
    </location>
</feature>
<dbReference type="InterPro" id="IPR037967">
    <property type="entry name" value="ZMYND8_Bromo_dom"/>
</dbReference>
<comment type="caution">
    <text evidence="20">The sequence shown here is derived from an EMBL/GenBank/DDBJ whole genome shotgun (WGS) entry which is preliminary data.</text>
</comment>
<dbReference type="GO" id="GO:0140006">
    <property type="term" value="F:histone H3 reader activity"/>
    <property type="evidence" value="ECO:0007669"/>
    <property type="project" value="UniProtKB-ARBA"/>
</dbReference>
<dbReference type="GO" id="GO:0005737">
    <property type="term" value="C:cytoplasm"/>
    <property type="evidence" value="ECO:0007669"/>
    <property type="project" value="TreeGrafter"/>
</dbReference>
<dbReference type="InterPro" id="IPR019787">
    <property type="entry name" value="Znf_PHD-finger"/>
</dbReference>
<keyword evidence="9" id="KW-0805">Transcription regulation</keyword>
<keyword evidence="21" id="KW-1185">Reference proteome</keyword>
<feature type="compositionally biased region" description="Low complexity" evidence="15">
    <location>
        <begin position="576"/>
        <end position="589"/>
    </location>
</feature>
<dbReference type="PANTHER" id="PTHR46453:SF5">
    <property type="entry name" value="PROTEIN KINASE C-BINDING PROTEIN 1 ISOFORM X1"/>
    <property type="match status" value="1"/>
</dbReference>
<dbReference type="SUPFAM" id="SSF57903">
    <property type="entry name" value="FYVE/PHD zinc finger"/>
    <property type="match status" value="1"/>
</dbReference>
<dbReference type="GO" id="GO:0003714">
    <property type="term" value="F:transcription corepressor activity"/>
    <property type="evidence" value="ECO:0007669"/>
    <property type="project" value="TreeGrafter"/>
</dbReference>
<evidence type="ECO:0000256" key="14">
    <source>
        <dbReference type="PROSITE-ProRule" id="PRU00134"/>
    </source>
</evidence>
<dbReference type="PROSITE" id="PS00633">
    <property type="entry name" value="BROMODOMAIN_1"/>
    <property type="match status" value="1"/>
</dbReference>
<dbReference type="InterPro" id="IPR056987">
    <property type="entry name" value="ZMYND8_CC"/>
</dbReference>
<evidence type="ECO:0000259" key="17">
    <source>
        <dbReference type="PROSITE" id="PS50016"/>
    </source>
</evidence>
<feature type="domain" description="Bromo" evidence="16">
    <location>
        <begin position="285"/>
        <end position="350"/>
    </location>
</feature>
<dbReference type="InterPro" id="IPR011011">
    <property type="entry name" value="Znf_FYVE_PHD"/>
</dbReference>
<feature type="region of interest" description="Disordered" evidence="15">
    <location>
        <begin position="1394"/>
        <end position="1476"/>
    </location>
</feature>
<evidence type="ECO:0000256" key="10">
    <source>
        <dbReference type="ARBA" id="ARBA00023117"/>
    </source>
</evidence>
<evidence type="ECO:0000256" key="1">
    <source>
        <dbReference type="ARBA" id="ARBA00004123"/>
    </source>
</evidence>
<dbReference type="Pfam" id="PF24324">
    <property type="entry name" value="MYND_ZMYND11_ZMYD8"/>
    <property type="match status" value="1"/>
</dbReference>
<dbReference type="InterPro" id="IPR044075">
    <property type="entry name" value="PRKCBP1_PHD"/>
</dbReference>
<dbReference type="PRINTS" id="PR00503">
    <property type="entry name" value="BROMODOMAIN"/>
</dbReference>
<keyword evidence="3" id="KW-0158">Chromosome</keyword>
<feature type="domain" description="MYND-type" evidence="19">
    <location>
        <begin position="1646"/>
        <end position="1680"/>
    </location>
</feature>
<dbReference type="PROSITE" id="PS50016">
    <property type="entry name" value="ZF_PHD_2"/>
    <property type="match status" value="1"/>
</dbReference>
<keyword evidence="11" id="KW-0804">Transcription</keyword>
<dbReference type="GO" id="GO:0005694">
    <property type="term" value="C:chromosome"/>
    <property type="evidence" value="ECO:0007669"/>
    <property type="project" value="UniProtKB-SubCell"/>
</dbReference>
<dbReference type="PROSITE" id="PS50865">
    <property type="entry name" value="ZF_MYND_2"/>
    <property type="match status" value="1"/>
</dbReference>
<evidence type="ECO:0000259" key="18">
    <source>
        <dbReference type="PROSITE" id="PS50812"/>
    </source>
</evidence>
<dbReference type="Pfam" id="PF00439">
    <property type="entry name" value="Bromodomain"/>
    <property type="match status" value="1"/>
</dbReference>
<feature type="domain" description="PWWP" evidence="18">
    <location>
        <begin position="392"/>
        <end position="443"/>
    </location>
</feature>
<dbReference type="CDD" id="cd20160">
    <property type="entry name" value="PWWP_PRKCBP1"/>
    <property type="match status" value="1"/>
</dbReference>
<dbReference type="InterPro" id="IPR018359">
    <property type="entry name" value="Bromodomain_CS"/>
</dbReference>
<dbReference type="InterPro" id="IPR013083">
    <property type="entry name" value="Znf_RING/FYVE/PHD"/>
</dbReference>
<evidence type="ECO:0000256" key="15">
    <source>
        <dbReference type="SAM" id="MobiDB-lite"/>
    </source>
</evidence>
<feature type="compositionally biased region" description="Low complexity" evidence="15">
    <location>
        <begin position="1166"/>
        <end position="1181"/>
    </location>
</feature>
<feature type="region of interest" description="Disordered" evidence="15">
    <location>
        <begin position="502"/>
        <end position="720"/>
    </location>
</feature>
<keyword evidence="6" id="KW-0862">Zinc</keyword>
<dbReference type="InterPro" id="IPR019786">
    <property type="entry name" value="Zinc_finger_PHD-type_CS"/>
</dbReference>
<keyword evidence="5 14" id="KW-0863">Zinc-finger</keyword>
<evidence type="ECO:0000313" key="20">
    <source>
        <dbReference type="EMBL" id="KAJ8920734.1"/>
    </source>
</evidence>
<feature type="compositionally biased region" description="Low complexity" evidence="15">
    <location>
        <begin position="1365"/>
        <end position="1375"/>
    </location>
</feature>
<evidence type="ECO:0000256" key="13">
    <source>
        <dbReference type="PROSITE-ProRule" id="PRU00035"/>
    </source>
</evidence>
<dbReference type="FunFam" id="6.10.140.2220:FF:000002">
    <property type="entry name" value="Protein kinase C-binding protein 1 isoform C"/>
    <property type="match status" value="1"/>
</dbReference>
<feature type="compositionally biased region" description="Polar residues" evidence="15">
    <location>
        <begin position="1139"/>
        <end position="1157"/>
    </location>
</feature>
<dbReference type="SUPFAM" id="SSF144232">
    <property type="entry name" value="HIT/MYND zinc finger-like"/>
    <property type="match status" value="1"/>
</dbReference>
<keyword evidence="12" id="KW-0539">Nucleus</keyword>
<feature type="compositionally biased region" description="Acidic residues" evidence="15">
    <location>
        <begin position="654"/>
        <end position="663"/>
    </location>
</feature>
<feature type="compositionally biased region" description="Polar residues" evidence="15">
    <location>
        <begin position="1030"/>
        <end position="1045"/>
    </location>
</feature>
<dbReference type="Gene3D" id="1.20.920.10">
    <property type="entry name" value="Bromodomain-like"/>
    <property type="match status" value="1"/>
</dbReference>
<feature type="region of interest" description="Disordered" evidence="15">
    <location>
        <begin position="1081"/>
        <end position="1122"/>
    </location>
</feature>
<dbReference type="SMART" id="SM00293">
    <property type="entry name" value="PWWP"/>
    <property type="match status" value="1"/>
</dbReference>
<feature type="region of interest" description="Disordered" evidence="15">
    <location>
        <begin position="38"/>
        <end position="76"/>
    </location>
</feature>
<dbReference type="GO" id="GO:0005634">
    <property type="term" value="C:nucleus"/>
    <property type="evidence" value="ECO:0007669"/>
    <property type="project" value="UniProtKB-SubCell"/>
</dbReference>
<feature type="compositionally biased region" description="Basic and acidic residues" evidence="15">
    <location>
        <begin position="536"/>
        <end position="572"/>
    </location>
</feature>
<dbReference type="InterPro" id="IPR001487">
    <property type="entry name" value="Bromodomain"/>
</dbReference>
<evidence type="ECO:0008006" key="22">
    <source>
        <dbReference type="Google" id="ProtNLM"/>
    </source>
</evidence>
<dbReference type="SMART" id="SM00297">
    <property type="entry name" value="BROMO"/>
    <property type="match status" value="1"/>
</dbReference>
<evidence type="ECO:0000256" key="6">
    <source>
        <dbReference type="ARBA" id="ARBA00022833"/>
    </source>
</evidence>
<feature type="compositionally biased region" description="Basic and acidic residues" evidence="15">
    <location>
        <begin position="870"/>
        <end position="885"/>
    </location>
</feature>
<keyword evidence="8" id="KW-0007">Acetylation</keyword>
<feature type="region of interest" description="Disordered" evidence="15">
    <location>
        <begin position="148"/>
        <end position="186"/>
    </location>
</feature>
<organism evidence="20 21">
    <name type="scientific">Exocentrus adspersus</name>
    <dbReference type="NCBI Taxonomy" id="1586481"/>
    <lineage>
        <taxon>Eukaryota</taxon>
        <taxon>Metazoa</taxon>
        <taxon>Ecdysozoa</taxon>
        <taxon>Arthropoda</taxon>
        <taxon>Hexapoda</taxon>
        <taxon>Insecta</taxon>
        <taxon>Pterygota</taxon>
        <taxon>Neoptera</taxon>
        <taxon>Endopterygota</taxon>
        <taxon>Coleoptera</taxon>
        <taxon>Polyphaga</taxon>
        <taxon>Cucujiformia</taxon>
        <taxon>Chrysomeloidea</taxon>
        <taxon>Cerambycidae</taxon>
        <taxon>Lamiinae</taxon>
        <taxon>Acanthocinini</taxon>
        <taxon>Exocentrus</taxon>
    </lineage>
</organism>
<evidence type="ECO:0000256" key="8">
    <source>
        <dbReference type="ARBA" id="ARBA00022990"/>
    </source>
</evidence>
<evidence type="ECO:0000256" key="7">
    <source>
        <dbReference type="ARBA" id="ARBA00022853"/>
    </source>
</evidence>
<dbReference type="Gene3D" id="3.30.40.10">
    <property type="entry name" value="Zinc/RING finger domain, C3HC4 (zinc finger)"/>
    <property type="match status" value="1"/>
</dbReference>
<feature type="compositionally biased region" description="Polar residues" evidence="15">
    <location>
        <begin position="1355"/>
        <end position="1364"/>
    </location>
</feature>
<protein>
    <recommendedName>
        <fullName evidence="22">Protein kinase C-binding protein 1</fullName>
    </recommendedName>
</protein>
<dbReference type="InterPro" id="IPR057053">
    <property type="entry name" value="MYND_ZMYND11_ZMYD8"/>
</dbReference>
<dbReference type="PROSITE" id="PS50812">
    <property type="entry name" value="PWWP"/>
    <property type="match status" value="1"/>
</dbReference>
<keyword evidence="10 13" id="KW-0103">Bromodomain</keyword>
<feature type="compositionally biased region" description="Basic and acidic residues" evidence="15">
    <location>
        <begin position="1082"/>
        <end position="1093"/>
    </location>
</feature>
<feature type="domain" description="PHD-type" evidence="17">
    <location>
        <begin position="202"/>
        <end position="247"/>
    </location>
</feature>
<feature type="compositionally biased region" description="Basic and acidic residues" evidence="15">
    <location>
        <begin position="896"/>
        <end position="907"/>
    </location>
</feature>
<evidence type="ECO:0000256" key="4">
    <source>
        <dbReference type="ARBA" id="ARBA00022723"/>
    </source>
</evidence>
<evidence type="ECO:0000256" key="9">
    <source>
        <dbReference type="ARBA" id="ARBA00023015"/>
    </source>
</evidence>
<name>A0AAV8W2M8_9CUCU</name>
<feature type="region of interest" description="Disordered" evidence="15">
    <location>
        <begin position="865"/>
        <end position="932"/>
    </location>
</feature>
<sequence length="1739" mass="194557">MSDQETEKPVDELLVNVELKSNTVAEIDKTILENIIGTVGQSEPPSEPVEAKDDQVAVDKTNETDNSDQTNSKKSRELKLLLALSKEANLETNISHKRHSLEGNKVKDKDVLKTGTSPVEPDVKKKLAHDSKNVRYPVTAESELELDASENVTKDMDDNSGKPLKNKRDSLNEVSTGGATEEFGKRNKKLSENMARFKPNKDIFCWRCHREGVNIACETCPRSYHQKCLKQTIHDTEHWPCPECVSILKAESTQTRSPAMKGMSLEHLCSLLKFAANRMIQCHGSEPFLHPVSDTEFPDYKKYIIQPMDLTEMEKNIKGNLYGSTQAFEADAKWLLHNSIIYNSYQSKLTSTAKTIVKICKQEMAEIENCPSCYLNANTKKDTWFVEVCPKPHLLVWAKLKGFPFWPAKAMCTNSAGMVDVRFFGAHDRAWVHYKDCYLYSERDPNTFKQKRYEIERCVAEVNIYVENLRKVYGEFKYAPFKTPLEPENEVKQLQMFLPKYKSSSHRKKSHNKNHISTKTDSTEHKTQETNFTSKFEIREKNKDSSSIKNDENKSNLETKTDSPEEVKKTDTETSNLDINNDNTDINQNGSCLKVNGISPSNVSQHKRKRFDDESIMEGYGTDDDATTEISFGLKKPSVEEKTDRVTQKNAEVSQDEDEEDDTQVPSNISISISSVDKDKIQEDVSQPENSQSSTKTIHDSNYISQKRQSTEETVQSVSKIARRNSDLNVKSDVTLLPSLSEKINRVDIPEDMEVTLSNSSRQVCLSISENVSPELSDSEISTSSEQFKKKPVQVDIENTEFTISPTNKLKMSDQLIKRLSDADENVPSDPKVEEVKKNIMEKKSPTDILIEKFKSVVEHFTCPNTLTAGDKDVNPTSKTDDANKINDNNSTSSVHGDKKRLPENKCNKNTTEMKNSQPKKKSVASSNTEKQIQNIKQLTTNVQDNVIKEARSDNATDKQSKKSDICNKLGEISNTSRGTVQESSKEVQNKQKTLTQTSITEFTASTDKLNPNKNLSKEVKAETLKKNSEANNSLSQNKSSTASETMIVEEYEDSEETDVIDDIQIDKNKIFSIIHSSLTEAKSKKPAEKATTVERSLTTSSMSHGKKRKAPSSDEDRDTYQTSQAKLVKLVPIESILNKSNDQDNGTETSLLQKSLQGKKPVPKPSSSSSTPLASNSRRSSIQEIVTENIKSEPETDDDFTESENLEAKKKYLSALNISEKVNESDKALLNEIRTRSKAEEKREKFKKLDNLSRIIDDVALNYSAKNASKKLPAQKPDAEKCPTNSQEGEIFVKSFAKITTCKPRARKSFPTPSYVKANMQTKVGTTTQNKISLLKRDLFQSSASPKKDLPKTNVPNANVALNSSATPTSQPQSTTINYSAALMNPMLNAVPSATSTTTTSPPQPVIYTLSKTKPAPPTLNVVASQNYIPQSERRNSNNTPTNRTVLQDILNTPGNPTRESDQAQETGSTSNSVPVVEATANATTTPQEEEFSVLNSILPESVSRAVSDLLLRGPPKLKPRPPGPLSTVFDEGIPSTAGNVTARINSVAHRLGDYFRGMLIETLEDLGKSSTPEAKITSLQMEIEALKHQHNVEMSEIRKNVCTVLQDIQKSLIEDRERIIDETRAACEAETIKRVEMAKSKQWCANCSKEAQFYCCWNTSYCDYPCQQKHWPQHVGKCTQNIEKGNSMGTPVSRPSGQQLILRPTLPTKPGMGRIVAKPTKVYMNRNTGPPKPFKVR</sequence>
<keyword evidence="4" id="KW-0479">Metal-binding</keyword>